<dbReference type="VEuPathDB" id="FungiDB:BO72DRAFT_100894"/>
<feature type="compositionally biased region" description="Low complexity" evidence="1">
    <location>
        <begin position="36"/>
        <end position="66"/>
    </location>
</feature>
<proteinExistence type="predicted"/>
<protein>
    <submittedName>
        <fullName evidence="2">Uncharacterized protein</fullName>
    </submittedName>
</protein>
<feature type="compositionally biased region" description="Basic residues" evidence="1">
    <location>
        <begin position="19"/>
        <end position="35"/>
    </location>
</feature>
<evidence type="ECO:0000256" key="1">
    <source>
        <dbReference type="SAM" id="MobiDB-lite"/>
    </source>
</evidence>
<reference evidence="2 3" key="1">
    <citation type="submission" date="2018-02" db="EMBL/GenBank/DDBJ databases">
        <title>The genomes of Aspergillus section Nigri reveals drivers in fungal speciation.</title>
        <authorList>
            <consortium name="DOE Joint Genome Institute"/>
            <person name="Vesth T.C."/>
            <person name="Nybo J."/>
            <person name="Theobald S."/>
            <person name="Brandl J."/>
            <person name="Frisvad J.C."/>
            <person name="Nielsen K.F."/>
            <person name="Lyhne E.K."/>
            <person name="Kogle M.E."/>
            <person name="Kuo A."/>
            <person name="Riley R."/>
            <person name="Clum A."/>
            <person name="Nolan M."/>
            <person name="Lipzen A."/>
            <person name="Salamov A."/>
            <person name="Henrissat B."/>
            <person name="Wiebenga A."/>
            <person name="De vries R.P."/>
            <person name="Grigoriev I.V."/>
            <person name="Mortensen U.H."/>
            <person name="Andersen M.R."/>
            <person name="Baker S.E."/>
        </authorList>
    </citation>
    <scope>NUCLEOTIDE SEQUENCE [LARGE SCALE GENOMIC DNA]</scope>
    <source>
        <strain evidence="2 3">CBS 313.89</strain>
    </source>
</reference>
<dbReference type="GeneID" id="63856203"/>
<accession>A0A8G1VZR4</accession>
<dbReference type="AlphaFoldDB" id="A0A8G1VZR4"/>
<feature type="region of interest" description="Disordered" evidence="1">
    <location>
        <begin position="240"/>
        <end position="264"/>
    </location>
</feature>
<evidence type="ECO:0000313" key="2">
    <source>
        <dbReference type="EMBL" id="RAK77581.1"/>
    </source>
</evidence>
<feature type="region of interest" description="Disordered" evidence="1">
    <location>
        <begin position="1"/>
        <end position="89"/>
    </location>
</feature>
<dbReference type="Proteomes" id="UP000249789">
    <property type="component" value="Unassembled WGS sequence"/>
</dbReference>
<sequence>MLPLEADLTPRRPEVQYMAKRKSKARQRRERRRAAKAQQASERAATASTADPSTVEFSSTSPTTETEQAKQEEPTIKAPDASTEKGPTTVEQLAEQLANLASLIDSVNNAPVETYPLFIYHEPYWLGRGSATRALPGLNRALAVGVMDSERVGAVLSKIKPSEMMGLRDVYRSLFDRELMDDVRENTVGLVVRQDPQEEIRAIDFDCTGARYDLPSGRAVTILKAVTAPTQEQLDTLLPSAAATRSDRSSGMTSNDGFAGRAFH</sequence>
<name>A0A8G1VZR4_9EURO</name>
<evidence type="ECO:0000313" key="3">
    <source>
        <dbReference type="Proteomes" id="UP000249789"/>
    </source>
</evidence>
<keyword evidence="3" id="KW-1185">Reference proteome</keyword>
<dbReference type="OrthoDB" id="4508024at2759"/>
<organism evidence="2 3">
    <name type="scientific">Aspergillus fijiensis CBS 313.89</name>
    <dbReference type="NCBI Taxonomy" id="1448319"/>
    <lineage>
        <taxon>Eukaryota</taxon>
        <taxon>Fungi</taxon>
        <taxon>Dikarya</taxon>
        <taxon>Ascomycota</taxon>
        <taxon>Pezizomycotina</taxon>
        <taxon>Eurotiomycetes</taxon>
        <taxon>Eurotiomycetidae</taxon>
        <taxon>Eurotiales</taxon>
        <taxon>Aspergillaceae</taxon>
        <taxon>Aspergillus</taxon>
    </lineage>
</organism>
<dbReference type="EMBL" id="KZ824641">
    <property type="protein sequence ID" value="RAK77581.1"/>
    <property type="molecule type" value="Genomic_DNA"/>
</dbReference>
<dbReference type="RefSeq" id="XP_040801591.1">
    <property type="nucleotide sequence ID" value="XM_040938870.1"/>
</dbReference>
<gene>
    <name evidence="2" type="ORF">BO72DRAFT_100894</name>
</gene>